<dbReference type="Pfam" id="PF13410">
    <property type="entry name" value="GST_C_2"/>
    <property type="match status" value="1"/>
</dbReference>
<dbReference type="GeneID" id="756610"/>
<name>A0A7M7T210_STRPU</name>
<comment type="catalytic activity">
    <reaction evidence="4">
        <text>RX + glutathione = an S-substituted glutathione + a halide anion + H(+)</text>
        <dbReference type="Rhea" id="RHEA:16437"/>
        <dbReference type="ChEBI" id="CHEBI:15378"/>
        <dbReference type="ChEBI" id="CHEBI:16042"/>
        <dbReference type="ChEBI" id="CHEBI:17792"/>
        <dbReference type="ChEBI" id="CHEBI:57925"/>
        <dbReference type="ChEBI" id="CHEBI:90779"/>
        <dbReference type="EC" id="2.5.1.18"/>
    </reaction>
</comment>
<dbReference type="PROSITE" id="PS50404">
    <property type="entry name" value="GST_NTER"/>
    <property type="match status" value="1"/>
</dbReference>
<dbReference type="InterPro" id="IPR051369">
    <property type="entry name" value="GST_Theta"/>
</dbReference>
<dbReference type="KEGG" id="spu:756610"/>
<evidence type="ECO:0000256" key="4">
    <source>
        <dbReference type="ARBA" id="ARBA00047960"/>
    </source>
</evidence>
<evidence type="ECO:0000259" key="6">
    <source>
        <dbReference type="PROSITE" id="PS50405"/>
    </source>
</evidence>
<proteinExistence type="inferred from homology"/>
<reference evidence="7" key="2">
    <citation type="submission" date="2021-01" db="UniProtKB">
        <authorList>
            <consortium name="EnsemblMetazoa"/>
        </authorList>
    </citation>
    <scope>IDENTIFICATION</scope>
</reference>
<feature type="domain" description="GST C-terminal" evidence="6">
    <location>
        <begin position="88"/>
        <end position="224"/>
    </location>
</feature>
<comment type="subcellular location">
    <subcellularLocation>
        <location evidence="1">Cytoplasm</location>
    </subcellularLocation>
</comment>
<protein>
    <recommendedName>
        <fullName evidence="9">Glutathione transferase</fullName>
    </recommendedName>
</protein>
<dbReference type="SUPFAM" id="SSF47616">
    <property type="entry name" value="GST C-terminal domain-like"/>
    <property type="match status" value="1"/>
</dbReference>
<keyword evidence="8" id="KW-1185">Reference proteome</keyword>
<feature type="domain" description="GST N-terminal" evidence="5">
    <location>
        <begin position="1"/>
        <end position="82"/>
    </location>
</feature>
<sequence>MSVKIFYDLMSQPARSVLMFARANKIPYTPCPIAMRKSEHQSEEYAAVNPMKKIPAMQDGEFKLTESIAIVKYLQAKHACPDHWYPSDLQTRAKVDEYLAWQHMNTRINVAKVFLKEVIFPRMTGTPADPAALAPDIQRMEETLDNLEKHFLKDKPFLCGDDISIADLFGVNEVIQVEPCGYGTIDRRPKLKAWIGRVREHVQPEIFDDVCQLIYKLAKAKQKL</sequence>
<dbReference type="PANTHER" id="PTHR43917:SF8">
    <property type="entry name" value="GH16740P-RELATED"/>
    <property type="match status" value="1"/>
</dbReference>
<dbReference type="InterPro" id="IPR036282">
    <property type="entry name" value="Glutathione-S-Trfase_C_sf"/>
</dbReference>
<dbReference type="Proteomes" id="UP000007110">
    <property type="component" value="Unassembled WGS sequence"/>
</dbReference>
<comment type="similarity">
    <text evidence="2">Belongs to the GST superfamily. Theta family.</text>
</comment>
<keyword evidence="3" id="KW-0963">Cytoplasm</keyword>
<evidence type="ECO:0000256" key="3">
    <source>
        <dbReference type="ARBA" id="ARBA00022490"/>
    </source>
</evidence>
<dbReference type="PROSITE" id="PS50405">
    <property type="entry name" value="GST_CTER"/>
    <property type="match status" value="1"/>
</dbReference>
<accession>A0A7M7T210</accession>
<dbReference type="SFLD" id="SFLDS00019">
    <property type="entry name" value="Glutathione_Transferase_(cytos"/>
    <property type="match status" value="1"/>
</dbReference>
<dbReference type="OMA" id="WKSRVQS"/>
<evidence type="ECO:0000256" key="2">
    <source>
        <dbReference type="ARBA" id="ARBA00009899"/>
    </source>
</evidence>
<dbReference type="InterPro" id="IPR040075">
    <property type="entry name" value="GST_N_Theta"/>
</dbReference>
<dbReference type="SFLD" id="SFLDG01153">
    <property type="entry name" value="Main.4:_Theta-like"/>
    <property type="match status" value="1"/>
</dbReference>
<dbReference type="Pfam" id="PF02798">
    <property type="entry name" value="GST_N"/>
    <property type="match status" value="1"/>
</dbReference>
<dbReference type="GO" id="GO:0005737">
    <property type="term" value="C:cytoplasm"/>
    <property type="evidence" value="ECO:0007669"/>
    <property type="project" value="UniProtKB-SubCell"/>
</dbReference>
<dbReference type="OrthoDB" id="422574at2759"/>
<dbReference type="InterPro" id="IPR040079">
    <property type="entry name" value="Glutathione_S-Trfase"/>
</dbReference>
<dbReference type="InterPro" id="IPR010987">
    <property type="entry name" value="Glutathione-S-Trfase_C-like"/>
</dbReference>
<dbReference type="SUPFAM" id="SSF52833">
    <property type="entry name" value="Thioredoxin-like"/>
    <property type="match status" value="1"/>
</dbReference>
<evidence type="ECO:0000256" key="1">
    <source>
        <dbReference type="ARBA" id="ARBA00004496"/>
    </source>
</evidence>
<dbReference type="InterPro" id="IPR004045">
    <property type="entry name" value="Glutathione_S-Trfase_N"/>
</dbReference>
<evidence type="ECO:0008006" key="9">
    <source>
        <dbReference type="Google" id="ProtNLM"/>
    </source>
</evidence>
<evidence type="ECO:0000259" key="5">
    <source>
        <dbReference type="PROSITE" id="PS50404"/>
    </source>
</evidence>
<dbReference type="PANTHER" id="PTHR43917">
    <property type="match status" value="1"/>
</dbReference>
<dbReference type="Gene3D" id="3.40.30.10">
    <property type="entry name" value="Glutaredoxin"/>
    <property type="match status" value="1"/>
</dbReference>
<dbReference type="EnsemblMetazoa" id="XM_030992152">
    <property type="protein sequence ID" value="XP_030848012"/>
    <property type="gene ID" value="LOC756610"/>
</dbReference>
<dbReference type="InterPro" id="IPR036249">
    <property type="entry name" value="Thioredoxin-like_sf"/>
</dbReference>
<dbReference type="CDD" id="cd03183">
    <property type="entry name" value="GST_C_Theta"/>
    <property type="match status" value="1"/>
</dbReference>
<dbReference type="FunFam" id="3.40.30.10:FF:000550">
    <property type="entry name" value="Glutathione S-transferase theta-2-like"/>
    <property type="match status" value="1"/>
</dbReference>
<dbReference type="FunFam" id="1.20.1050.10:FF:000190">
    <property type="entry name" value="Uncharacterized protein"/>
    <property type="match status" value="1"/>
</dbReference>
<dbReference type="Gene3D" id="1.20.1050.10">
    <property type="match status" value="1"/>
</dbReference>
<evidence type="ECO:0000313" key="8">
    <source>
        <dbReference type="Proteomes" id="UP000007110"/>
    </source>
</evidence>
<dbReference type="RefSeq" id="XP_030848012.1">
    <property type="nucleotide sequence ID" value="XM_030992152.1"/>
</dbReference>
<dbReference type="SFLD" id="SFLDG00358">
    <property type="entry name" value="Main_(cytGST)"/>
    <property type="match status" value="1"/>
</dbReference>
<dbReference type="CDD" id="cd03050">
    <property type="entry name" value="GST_N_Theta"/>
    <property type="match status" value="1"/>
</dbReference>
<dbReference type="GO" id="GO:0004364">
    <property type="term" value="F:glutathione transferase activity"/>
    <property type="evidence" value="ECO:0007669"/>
    <property type="project" value="UniProtKB-EC"/>
</dbReference>
<dbReference type="InterPro" id="IPR040077">
    <property type="entry name" value="GST_C_Theta"/>
</dbReference>
<evidence type="ECO:0000313" key="7">
    <source>
        <dbReference type="EnsemblMetazoa" id="XP_030848012"/>
    </source>
</evidence>
<dbReference type="AlphaFoldDB" id="A0A7M7T210"/>
<reference evidence="8" key="1">
    <citation type="submission" date="2015-02" db="EMBL/GenBank/DDBJ databases">
        <title>Genome sequencing for Strongylocentrotus purpuratus.</title>
        <authorList>
            <person name="Murali S."/>
            <person name="Liu Y."/>
            <person name="Vee V."/>
            <person name="English A."/>
            <person name="Wang M."/>
            <person name="Skinner E."/>
            <person name="Han Y."/>
            <person name="Muzny D.M."/>
            <person name="Worley K.C."/>
            <person name="Gibbs R.A."/>
        </authorList>
    </citation>
    <scope>NUCLEOTIDE SEQUENCE</scope>
</reference>
<organism evidence="7 8">
    <name type="scientific">Strongylocentrotus purpuratus</name>
    <name type="common">Purple sea urchin</name>
    <dbReference type="NCBI Taxonomy" id="7668"/>
    <lineage>
        <taxon>Eukaryota</taxon>
        <taxon>Metazoa</taxon>
        <taxon>Echinodermata</taxon>
        <taxon>Eleutherozoa</taxon>
        <taxon>Echinozoa</taxon>
        <taxon>Echinoidea</taxon>
        <taxon>Euechinoidea</taxon>
        <taxon>Echinacea</taxon>
        <taxon>Camarodonta</taxon>
        <taxon>Echinidea</taxon>
        <taxon>Strongylocentrotidae</taxon>
        <taxon>Strongylocentrotus</taxon>
    </lineage>
</organism>